<protein>
    <submittedName>
        <fullName evidence="1">Uncharacterized protein</fullName>
    </submittedName>
</protein>
<gene>
    <name evidence="1" type="ORF">NTEN_LOCUS1217</name>
</gene>
<name>A0A6H5FYB1_9HEMI</name>
<keyword evidence="2" id="KW-1185">Reference proteome</keyword>
<sequence>MPRMTMAVETQQSKCEVFISESLSSFYPQTRRRRPSVTYFSFQYYRSGETLFPALDVIFCVVSHLKTVASDFQRANNALGRAHSLVIGLRRANVAFGRKPQIRLLGPAVRLAHNKEALLGSIPASSRGYLDQSIRLLGGRVTPPAVSCYAWQ</sequence>
<organism evidence="1 2">
    <name type="scientific">Nesidiocoris tenuis</name>
    <dbReference type="NCBI Taxonomy" id="355587"/>
    <lineage>
        <taxon>Eukaryota</taxon>
        <taxon>Metazoa</taxon>
        <taxon>Ecdysozoa</taxon>
        <taxon>Arthropoda</taxon>
        <taxon>Hexapoda</taxon>
        <taxon>Insecta</taxon>
        <taxon>Pterygota</taxon>
        <taxon>Neoptera</taxon>
        <taxon>Paraneoptera</taxon>
        <taxon>Hemiptera</taxon>
        <taxon>Heteroptera</taxon>
        <taxon>Panheteroptera</taxon>
        <taxon>Cimicomorpha</taxon>
        <taxon>Miridae</taxon>
        <taxon>Dicyphina</taxon>
        <taxon>Nesidiocoris</taxon>
    </lineage>
</organism>
<accession>A0A6H5FYB1</accession>
<dbReference type="Proteomes" id="UP000479000">
    <property type="component" value="Unassembled WGS sequence"/>
</dbReference>
<evidence type="ECO:0000313" key="1">
    <source>
        <dbReference type="EMBL" id="CAA9994401.1"/>
    </source>
</evidence>
<reference evidence="1 2" key="1">
    <citation type="submission" date="2020-02" db="EMBL/GenBank/DDBJ databases">
        <authorList>
            <person name="Ferguson B K."/>
        </authorList>
    </citation>
    <scope>NUCLEOTIDE SEQUENCE [LARGE SCALE GENOMIC DNA]</scope>
</reference>
<dbReference type="AlphaFoldDB" id="A0A6H5FYB1"/>
<evidence type="ECO:0000313" key="2">
    <source>
        <dbReference type="Proteomes" id="UP000479000"/>
    </source>
</evidence>
<proteinExistence type="predicted"/>
<dbReference type="EMBL" id="CADCXU010001973">
    <property type="protein sequence ID" value="CAA9994401.1"/>
    <property type="molecule type" value="Genomic_DNA"/>
</dbReference>